<dbReference type="PANTHER" id="PTHR21377">
    <property type="entry name" value="PROTEIN FAM210B, MITOCHONDRIAL"/>
    <property type="match status" value="1"/>
</dbReference>
<organism evidence="3 4">
    <name type="scientific">Tetrahymena thermophila (strain SB210)</name>
    <dbReference type="NCBI Taxonomy" id="312017"/>
    <lineage>
        <taxon>Eukaryota</taxon>
        <taxon>Sar</taxon>
        <taxon>Alveolata</taxon>
        <taxon>Ciliophora</taxon>
        <taxon>Intramacronucleata</taxon>
        <taxon>Oligohymenophorea</taxon>
        <taxon>Hymenostomatida</taxon>
        <taxon>Tetrahymenina</taxon>
        <taxon>Tetrahymenidae</taxon>
        <taxon>Tetrahymena</taxon>
    </lineage>
</organism>
<dbReference type="OrthoDB" id="426386at2759"/>
<feature type="domain" description="DUF1279" evidence="2">
    <location>
        <begin position="6"/>
        <end position="89"/>
    </location>
</feature>
<keyword evidence="1" id="KW-1133">Transmembrane helix</keyword>
<accession>I7M037</accession>
<dbReference type="AlphaFoldDB" id="I7M037"/>
<dbReference type="EMBL" id="GG662622">
    <property type="protein sequence ID" value="EAR85422.2"/>
    <property type="molecule type" value="Genomic_DNA"/>
</dbReference>
<dbReference type="GeneID" id="7846314"/>
<dbReference type="PANTHER" id="PTHR21377:SF0">
    <property type="entry name" value="PROTEIN FAM210B, MITOCHONDRIAL"/>
    <property type="match status" value="1"/>
</dbReference>
<evidence type="ECO:0000313" key="4">
    <source>
        <dbReference type="Proteomes" id="UP000009168"/>
    </source>
</evidence>
<dbReference type="RefSeq" id="XP_001033085.2">
    <property type="nucleotide sequence ID" value="XM_001033085.2"/>
</dbReference>
<keyword evidence="1" id="KW-0472">Membrane</keyword>
<dbReference type="InterPro" id="IPR009688">
    <property type="entry name" value="FAM210A/B-like_dom"/>
</dbReference>
<keyword evidence="1 3" id="KW-0812">Transmembrane</keyword>
<dbReference type="GO" id="GO:0005739">
    <property type="term" value="C:mitochondrion"/>
    <property type="evidence" value="ECO:0007669"/>
    <property type="project" value="TreeGrafter"/>
</dbReference>
<protein>
    <submittedName>
        <fullName evidence="3">Transmembrane protein, putative</fullName>
    </submittedName>
</protein>
<gene>
    <name evidence="3" type="ORF">TTHERM_00472010</name>
</gene>
<dbReference type="InterPro" id="IPR045866">
    <property type="entry name" value="FAM210A/B-like"/>
</dbReference>
<reference evidence="4" key="1">
    <citation type="journal article" date="2006" name="PLoS Biol.">
        <title>Macronuclear genome sequence of the ciliate Tetrahymena thermophila, a model eukaryote.</title>
        <authorList>
            <person name="Eisen J.A."/>
            <person name="Coyne R.S."/>
            <person name="Wu M."/>
            <person name="Wu D."/>
            <person name="Thiagarajan M."/>
            <person name="Wortman J.R."/>
            <person name="Badger J.H."/>
            <person name="Ren Q."/>
            <person name="Amedeo P."/>
            <person name="Jones K.M."/>
            <person name="Tallon L.J."/>
            <person name="Delcher A.L."/>
            <person name="Salzberg S.L."/>
            <person name="Silva J.C."/>
            <person name="Haas B.J."/>
            <person name="Majoros W.H."/>
            <person name="Farzad M."/>
            <person name="Carlton J.M."/>
            <person name="Smith R.K. Jr."/>
            <person name="Garg J."/>
            <person name="Pearlman R.E."/>
            <person name="Karrer K.M."/>
            <person name="Sun L."/>
            <person name="Manning G."/>
            <person name="Elde N.C."/>
            <person name="Turkewitz A.P."/>
            <person name="Asai D.J."/>
            <person name="Wilkes D.E."/>
            <person name="Wang Y."/>
            <person name="Cai H."/>
            <person name="Collins K."/>
            <person name="Stewart B.A."/>
            <person name="Lee S.R."/>
            <person name="Wilamowska K."/>
            <person name="Weinberg Z."/>
            <person name="Ruzzo W.L."/>
            <person name="Wloga D."/>
            <person name="Gaertig J."/>
            <person name="Frankel J."/>
            <person name="Tsao C.-C."/>
            <person name="Gorovsky M.A."/>
            <person name="Keeling P.J."/>
            <person name="Waller R.F."/>
            <person name="Patron N.J."/>
            <person name="Cherry J.M."/>
            <person name="Stover N.A."/>
            <person name="Krieger C.J."/>
            <person name="del Toro C."/>
            <person name="Ryder H.F."/>
            <person name="Williamson S.C."/>
            <person name="Barbeau R.A."/>
            <person name="Hamilton E.P."/>
            <person name="Orias E."/>
        </authorList>
    </citation>
    <scope>NUCLEOTIDE SEQUENCE [LARGE SCALE GENOMIC DNA]</scope>
    <source>
        <strain evidence="4">SB210</strain>
    </source>
</reference>
<feature type="transmembrane region" description="Helical" evidence="1">
    <location>
        <begin position="20"/>
        <end position="38"/>
    </location>
</feature>
<evidence type="ECO:0000259" key="2">
    <source>
        <dbReference type="Pfam" id="PF06916"/>
    </source>
</evidence>
<keyword evidence="4" id="KW-1185">Reference proteome</keyword>
<evidence type="ECO:0000256" key="1">
    <source>
        <dbReference type="SAM" id="Phobius"/>
    </source>
</evidence>
<dbReference type="KEGG" id="tet:TTHERM_00472010"/>
<evidence type="ECO:0000313" key="3">
    <source>
        <dbReference type="EMBL" id="EAR85422.2"/>
    </source>
</evidence>
<dbReference type="InParanoid" id="I7M037"/>
<name>I7M037_TETTS</name>
<proteinExistence type="predicted"/>
<sequence>MNKIIQKFVQFKSKYGKTGLALYFGFSALSFGSSYYMVKQNKETLTYYLNKIGLHNEKMLNSSDILIAYLAHKTTIPLRIGATAALTPIVKKMIL</sequence>
<dbReference type="Pfam" id="PF06916">
    <property type="entry name" value="FAM210A-B_dom"/>
    <property type="match status" value="1"/>
</dbReference>
<dbReference type="Proteomes" id="UP000009168">
    <property type="component" value="Unassembled WGS sequence"/>
</dbReference>